<dbReference type="AlphaFoldDB" id="A0A4C1ZJH0"/>
<accession>A0A4C1ZJH0</accession>
<protein>
    <submittedName>
        <fullName evidence="2">Uncharacterized protein</fullName>
    </submittedName>
</protein>
<dbReference type="Proteomes" id="UP000299102">
    <property type="component" value="Unassembled WGS sequence"/>
</dbReference>
<proteinExistence type="predicted"/>
<dbReference type="OrthoDB" id="10066767at2759"/>
<organism evidence="2 3">
    <name type="scientific">Eumeta variegata</name>
    <name type="common">Bagworm moth</name>
    <name type="synonym">Eumeta japonica</name>
    <dbReference type="NCBI Taxonomy" id="151549"/>
    <lineage>
        <taxon>Eukaryota</taxon>
        <taxon>Metazoa</taxon>
        <taxon>Ecdysozoa</taxon>
        <taxon>Arthropoda</taxon>
        <taxon>Hexapoda</taxon>
        <taxon>Insecta</taxon>
        <taxon>Pterygota</taxon>
        <taxon>Neoptera</taxon>
        <taxon>Endopterygota</taxon>
        <taxon>Lepidoptera</taxon>
        <taxon>Glossata</taxon>
        <taxon>Ditrysia</taxon>
        <taxon>Tineoidea</taxon>
        <taxon>Psychidae</taxon>
        <taxon>Oiketicinae</taxon>
        <taxon>Eumeta</taxon>
    </lineage>
</organism>
<evidence type="ECO:0000313" key="3">
    <source>
        <dbReference type="Proteomes" id="UP000299102"/>
    </source>
</evidence>
<evidence type="ECO:0000256" key="1">
    <source>
        <dbReference type="SAM" id="MobiDB-lite"/>
    </source>
</evidence>
<feature type="compositionally biased region" description="Basic and acidic residues" evidence="1">
    <location>
        <begin position="72"/>
        <end position="86"/>
    </location>
</feature>
<keyword evidence="3" id="KW-1185">Reference proteome</keyword>
<reference evidence="2 3" key="1">
    <citation type="journal article" date="2019" name="Commun. Biol.">
        <title>The bagworm genome reveals a unique fibroin gene that provides high tensile strength.</title>
        <authorList>
            <person name="Kono N."/>
            <person name="Nakamura H."/>
            <person name="Ohtoshi R."/>
            <person name="Tomita M."/>
            <person name="Numata K."/>
            <person name="Arakawa K."/>
        </authorList>
    </citation>
    <scope>NUCLEOTIDE SEQUENCE [LARGE SCALE GENOMIC DNA]</scope>
</reference>
<name>A0A4C1ZJH0_EUMVA</name>
<sequence length="86" mass="10010">MAKEAVNCLFYGETNPEEVMRTLEARFGRPTHSRRIQPNHHMAEFLNREAERCGRYAAPEDLHARLSGTSETKPDEYNDVTHHRDN</sequence>
<comment type="caution">
    <text evidence="2">The sequence shown here is derived from an EMBL/GenBank/DDBJ whole genome shotgun (WGS) entry which is preliminary data.</text>
</comment>
<feature type="region of interest" description="Disordered" evidence="1">
    <location>
        <begin position="61"/>
        <end position="86"/>
    </location>
</feature>
<dbReference type="EMBL" id="BGZK01001899">
    <property type="protein sequence ID" value="GBP88000.1"/>
    <property type="molecule type" value="Genomic_DNA"/>
</dbReference>
<evidence type="ECO:0000313" key="2">
    <source>
        <dbReference type="EMBL" id="GBP88000.1"/>
    </source>
</evidence>
<gene>
    <name evidence="2" type="ORF">EVAR_66211_1</name>
</gene>